<reference evidence="1 2" key="1">
    <citation type="journal article" date="2022" name="Plant J.">
        <title>Chromosome-level genome of Camellia lanceoleosa provides a valuable resource for understanding genome evolution and self-incompatibility.</title>
        <authorList>
            <person name="Gong W."/>
            <person name="Xiao S."/>
            <person name="Wang L."/>
            <person name="Liao Z."/>
            <person name="Chang Y."/>
            <person name="Mo W."/>
            <person name="Hu G."/>
            <person name="Li W."/>
            <person name="Zhao G."/>
            <person name="Zhu H."/>
            <person name="Hu X."/>
            <person name="Ji K."/>
            <person name="Xiang X."/>
            <person name="Song Q."/>
            <person name="Yuan D."/>
            <person name="Jin S."/>
            <person name="Zhang L."/>
        </authorList>
    </citation>
    <scope>NUCLEOTIDE SEQUENCE [LARGE SCALE GENOMIC DNA]</scope>
    <source>
        <strain evidence="1">SQ_2022a</strain>
    </source>
</reference>
<proteinExistence type="predicted"/>
<name>A0ACC0FH95_9ERIC</name>
<organism evidence="1 2">
    <name type="scientific">Camellia lanceoleosa</name>
    <dbReference type="NCBI Taxonomy" id="1840588"/>
    <lineage>
        <taxon>Eukaryota</taxon>
        <taxon>Viridiplantae</taxon>
        <taxon>Streptophyta</taxon>
        <taxon>Embryophyta</taxon>
        <taxon>Tracheophyta</taxon>
        <taxon>Spermatophyta</taxon>
        <taxon>Magnoliopsida</taxon>
        <taxon>eudicotyledons</taxon>
        <taxon>Gunneridae</taxon>
        <taxon>Pentapetalae</taxon>
        <taxon>asterids</taxon>
        <taxon>Ericales</taxon>
        <taxon>Theaceae</taxon>
        <taxon>Camellia</taxon>
    </lineage>
</organism>
<comment type="caution">
    <text evidence="1">The sequence shown here is derived from an EMBL/GenBank/DDBJ whole genome shotgun (WGS) entry which is preliminary data.</text>
</comment>
<dbReference type="Proteomes" id="UP001060215">
    <property type="component" value="Chromosome 14"/>
</dbReference>
<dbReference type="EMBL" id="CM045771">
    <property type="protein sequence ID" value="KAI7987709.1"/>
    <property type="molecule type" value="Genomic_DNA"/>
</dbReference>
<protein>
    <submittedName>
        <fullName evidence="1">Disease resistance protein RGA2</fullName>
    </submittedName>
</protein>
<evidence type="ECO:0000313" key="2">
    <source>
        <dbReference type="Proteomes" id="UP001060215"/>
    </source>
</evidence>
<accession>A0ACC0FH95</accession>
<gene>
    <name evidence="1" type="ORF">LOK49_LG13G02008</name>
</gene>
<sequence>MDLFQLSDSRADSKFKFGATRVRWIEHRSIDLGLFEHRVKLIHSYIIKTKNVWFKDLPQDSSSTLQKLFDLRILGQRLIKCIVGSGADIFLWLDNWQPIGPSYQRFVEKTVRIVGGALLAKVESIIHNGTWNWPRIRKRAIQPVITHTPLSLKPNVVEDSMTWVPATNGDFSVKSAWNANREIASLPASIQSLTKLQRLNIQFCNELARRCEKGKGEDWYKIAHIPQVSVIKVLPCSRVMMAAASIEVSVASDALLVRRFWAVYGSEVI</sequence>
<evidence type="ECO:0000313" key="1">
    <source>
        <dbReference type="EMBL" id="KAI7987709.1"/>
    </source>
</evidence>
<keyword evidence="2" id="KW-1185">Reference proteome</keyword>